<organism evidence="1 2">
    <name type="scientific">Zalaria obscura</name>
    <dbReference type="NCBI Taxonomy" id="2024903"/>
    <lineage>
        <taxon>Eukaryota</taxon>
        <taxon>Fungi</taxon>
        <taxon>Dikarya</taxon>
        <taxon>Ascomycota</taxon>
        <taxon>Pezizomycotina</taxon>
        <taxon>Dothideomycetes</taxon>
        <taxon>Dothideomycetidae</taxon>
        <taxon>Dothideales</taxon>
        <taxon>Zalariaceae</taxon>
        <taxon>Zalaria</taxon>
    </lineage>
</organism>
<name>A0ACC3S969_9PEZI</name>
<sequence length="266" mass="29429">MVASTAPQSAQSRVTPQEGVATDSQHRPMAPGESTGTLRVPQPRQDDSSSSSDSDDNAQHNFGDPTNAEPGGLLDTNVESIITKIQQVKFGEDVPLGHTRRVPKGFNLRAVIDHANYEAGTKLLKERERQRKALGLPVTTSRRRRLKHGFDPKQVIRKHALSAANGYPHQYNTLTNDIHPLLDHERFVDCPLEVYDVLKPALRLASVWLLHRATSTYWQTLAWGTRTVCKELFAPGGAPIERIRDDVSWSSGARCLWTSTAPTAAL</sequence>
<dbReference type="EMBL" id="JAMKPW020000041">
    <property type="protein sequence ID" value="KAK8196580.1"/>
    <property type="molecule type" value="Genomic_DNA"/>
</dbReference>
<keyword evidence="2" id="KW-1185">Reference proteome</keyword>
<evidence type="ECO:0000313" key="1">
    <source>
        <dbReference type="EMBL" id="KAK8196580.1"/>
    </source>
</evidence>
<protein>
    <submittedName>
        <fullName evidence="1">Uncharacterized protein</fullName>
    </submittedName>
</protein>
<accession>A0ACC3S969</accession>
<dbReference type="Proteomes" id="UP001320706">
    <property type="component" value="Unassembled WGS sequence"/>
</dbReference>
<gene>
    <name evidence="1" type="ORF">M8818_006745</name>
</gene>
<reference evidence="1" key="1">
    <citation type="submission" date="2024-02" db="EMBL/GenBank/DDBJ databases">
        <title>Metagenome Assembled Genome of Zalaria obscura JY119.</title>
        <authorList>
            <person name="Vighnesh L."/>
            <person name="Jagadeeshwari U."/>
            <person name="Venkata Ramana C."/>
            <person name="Sasikala C."/>
        </authorList>
    </citation>
    <scope>NUCLEOTIDE SEQUENCE</scope>
    <source>
        <strain evidence="1">JY119</strain>
    </source>
</reference>
<comment type="caution">
    <text evidence="1">The sequence shown here is derived from an EMBL/GenBank/DDBJ whole genome shotgun (WGS) entry which is preliminary data.</text>
</comment>
<evidence type="ECO:0000313" key="2">
    <source>
        <dbReference type="Proteomes" id="UP001320706"/>
    </source>
</evidence>
<proteinExistence type="predicted"/>